<gene>
    <name evidence="9" type="ORF">Dfulv_14250</name>
</gene>
<comment type="similarity">
    <text evidence="7">Belongs to the glycosyltransferase 87 family.</text>
</comment>
<name>A0ABY5W7X4_9ACTN</name>
<keyword evidence="2" id="KW-1003">Cell membrane</keyword>
<dbReference type="RefSeq" id="WP_259863425.1">
    <property type="nucleotide sequence ID" value="NZ_BAAAST010000006.1"/>
</dbReference>
<reference evidence="9" key="1">
    <citation type="submission" date="2021-04" db="EMBL/GenBank/DDBJ databases">
        <authorList>
            <person name="Hartkoorn R.C."/>
            <person name="Beaudoing E."/>
            <person name="Hot D."/>
        </authorList>
    </citation>
    <scope>NUCLEOTIDE SEQUENCE</scope>
    <source>
        <strain evidence="9">NRRL B-16292</strain>
    </source>
</reference>
<protein>
    <submittedName>
        <fullName evidence="9">Glycosyltransferase 87 family protein</fullName>
    </submittedName>
</protein>
<feature type="transmembrane region" description="Helical" evidence="8">
    <location>
        <begin position="314"/>
        <end position="334"/>
    </location>
</feature>
<dbReference type="Proteomes" id="UP001059617">
    <property type="component" value="Chromosome"/>
</dbReference>
<evidence type="ECO:0000256" key="6">
    <source>
        <dbReference type="ARBA" id="ARBA00023136"/>
    </source>
</evidence>
<feature type="transmembrane region" description="Helical" evidence="8">
    <location>
        <begin position="183"/>
        <end position="202"/>
    </location>
</feature>
<feature type="transmembrane region" description="Helical" evidence="8">
    <location>
        <begin position="129"/>
        <end position="148"/>
    </location>
</feature>
<proteinExistence type="inferred from homology"/>
<reference evidence="9" key="2">
    <citation type="submission" date="2022-09" db="EMBL/GenBank/DDBJ databases">
        <title>Biosynthetic gene clusters of Dactylosporangioum fulvum.</title>
        <authorList>
            <person name="Caradec T."/>
        </authorList>
    </citation>
    <scope>NUCLEOTIDE SEQUENCE</scope>
    <source>
        <strain evidence="9">NRRL B-16292</strain>
    </source>
</reference>
<keyword evidence="10" id="KW-1185">Reference proteome</keyword>
<comment type="subcellular location">
    <subcellularLocation>
        <location evidence="1">Cell membrane</location>
        <topology evidence="1">Multi-pass membrane protein</topology>
    </subcellularLocation>
</comment>
<keyword evidence="4 8" id="KW-0812">Transmembrane</keyword>
<feature type="transmembrane region" description="Helical" evidence="8">
    <location>
        <begin position="238"/>
        <end position="258"/>
    </location>
</feature>
<evidence type="ECO:0000256" key="1">
    <source>
        <dbReference type="ARBA" id="ARBA00004651"/>
    </source>
</evidence>
<feature type="transmembrane region" description="Helical" evidence="8">
    <location>
        <begin position="83"/>
        <end position="101"/>
    </location>
</feature>
<dbReference type="InterPro" id="IPR018584">
    <property type="entry name" value="GT87"/>
</dbReference>
<accession>A0ABY5W7X4</accession>
<dbReference type="EMBL" id="CP073720">
    <property type="protein sequence ID" value="UWP85324.1"/>
    <property type="molecule type" value="Genomic_DNA"/>
</dbReference>
<feature type="transmembrane region" description="Helical" evidence="8">
    <location>
        <begin position="6"/>
        <end position="27"/>
    </location>
</feature>
<organism evidence="9 10">
    <name type="scientific">Dactylosporangium fulvum</name>
    <dbReference type="NCBI Taxonomy" id="53359"/>
    <lineage>
        <taxon>Bacteria</taxon>
        <taxon>Bacillati</taxon>
        <taxon>Actinomycetota</taxon>
        <taxon>Actinomycetes</taxon>
        <taxon>Micromonosporales</taxon>
        <taxon>Micromonosporaceae</taxon>
        <taxon>Dactylosporangium</taxon>
    </lineage>
</organism>
<evidence type="ECO:0000313" key="10">
    <source>
        <dbReference type="Proteomes" id="UP001059617"/>
    </source>
</evidence>
<evidence type="ECO:0000256" key="5">
    <source>
        <dbReference type="ARBA" id="ARBA00022989"/>
    </source>
</evidence>
<feature type="transmembrane region" description="Helical" evidence="8">
    <location>
        <begin position="60"/>
        <end position="77"/>
    </location>
</feature>
<evidence type="ECO:0000256" key="4">
    <source>
        <dbReference type="ARBA" id="ARBA00022692"/>
    </source>
</evidence>
<keyword evidence="3" id="KW-0808">Transferase</keyword>
<evidence type="ECO:0000313" key="9">
    <source>
        <dbReference type="EMBL" id="UWP85324.1"/>
    </source>
</evidence>
<keyword evidence="6 8" id="KW-0472">Membrane</keyword>
<evidence type="ECO:0000256" key="8">
    <source>
        <dbReference type="SAM" id="Phobius"/>
    </source>
</evidence>
<feature type="transmembrane region" description="Helical" evidence="8">
    <location>
        <begin position="270"/>
        <end position="293"/>
    </location>
</feature>
<feature type="transmembrane region" description="Helical" evidence="8">
    <location>
        <begin position="155"/>
        <end position="177"/>
    </location>
</feature>
<evidence type="ECO:0000256" key="7">
    <source>
        <dbReference type="ARBA" id="ARBA00024033"/>
    </source>
</evidence>
<dbReference type="Pfam" id="PF09594">
    <property type="entry name" value="GT87"/>
    <property type="match status" value="1"/>
</dbReference>
<evidence type="ECO:0000256" key="3">
    <source>
        <dbReference type="ARBA" id="ARBA00022679"/>
    </source>
</evidence>
<evidence type="ECO:0000256" key="2">
    <source>
        <dbReference type="ARBA" id="ARBA00022475"/>
    </source>
</evidence>
<keyword evidence="5 8" id="KW-1133">Transmembrane helix</keyword>
<sequence length="387" mass="42242">MRSFRAWAGLIVSVVGAAVLLAMFARWQGQFDLHVYRGAVRSWLHGDGLYTYRQQGMIRSFGFTYPPFAALVLMPLAVLPWRVAEMLLALASLSGTLILLWHRLRALLPVLTGAVLAAATEPWRDTVTVGQINLVLLTMVGLDLLFVLKRHPAAGALIGIAAGVKLTPALFILYLVLTRRYRAGLVAGSTALVTAGLGWLFAPDESRRYWTHLLWQTDRIGDVTIAGNQSLSGAVHRLHAPPGVWPALVVVVLVVWAFRARKAGTLPDDWAGLALTGVAICLLSPFTWVHHLVWQLPALLILLDSRASGRRRHWFRLLAAVVYAVLVTALEWRFADPGTLGYQLGSNVQVITGLILLMTVPVNTTTASVPVPSRSNAAAPMAQSLQR</sequence>